<feature type="region of interest" description="Disordered" evidence="1">
    <location>
        <begin position="39"/>
        <end position="71"/>
    </location>
</feature>
<evidence type="ECO:0000313" key="3">
    <source>
        <dbReference type="Proteomes" id="UP000095281"/>
    </source>
</evidence>
<name>A0A1I8BUC5_MELHA</name>
<protein>
    <submittedName>
        <fullName evidence="4">Uncharacterized protein</fullName>
    </submittedName>
</protein>
<keyword evidence="2" id="KW-0732">Signal</keyword>
<feature type="signal peptide" evidence="2">
    <location>
        <begin position="1"/>
        <end position="23"/>
    </location>
</feature>
<proteinExistence type="predicted"/>
<sequence length="118" mass="13230">MSFCNSAFSFLLFVLIWNEFGHCMKGGFFNKNKGIFEDDKESQPSVMPSQGKSQSTGRQSQRKGLTGGFFKKNTSLFNEIEQGNSSTGKQSEGECQKKLTFEEYLQKATNSILNNGKM</sequence>
<feature type="chain" id="PRO_5009316174" evidence="2">
    <location>
        <begin position="24"/>
        <end position="118"/>
    </location>
</feature>
<reference evidence="4" key="1">
    <citation type="submission" date="2016-11" db="UniProtKB">
        <authorList>
            <consortium name="WormBaseParasite"/>
        </authorList>
    </citation>
    <scope>IDENTIFICATION</scope>
</reference>
<keyword evidence="3" id="KW-1185">Reference proteome</keyword>
<evidence type="ECO:0000313" key="4">
    <source>
        <dbReference type="WBParaSite" id="MhA1_Contig604.frz3.gene7"/>
    </source>
</evidence>
<dbReference type="AlphaFoldDB" id="A0A1I8BUC5"/>
<feature type="compositionally biased region" description="Polar residues" evidence="1">
    <location>
        <begin position="43"/>
        <end position="63"/>
    </location>
</feature>
<evidence type="ECO:0000256" key="2">
    <source>
        <dbReference type="SAM" id="SignalP"/>
    </source>
</evidence>
<dbReference type="WBParaSite" id="MhA1_Contig604.frz3.gene7">
    <property type="protein sequence ID" value="MhA1_Contig604.frz3.gene7"/>
    <property type="gene ID" value="MhA1_Contig604.frz3.gene7"/>
</dbReference>
<accession>A0A1I8BUC5</accession>
<organism evidence="3 4">
    <name type="scientific">Meloidogyne hapla</name>
    <name type="common">Root-knot nematode worm</name>
    <dbReference type="NCBI Taxonomy" id="6305"/>
    <lineage>
        <taxon>Eukaryota</taxon>
        <taxon>Metazoa</taxon>
        <taxon>Ecdysozoa</taxon>
        <taxon>Nematoda</taxon>
        <taxon>Chromadorea</taxon>
        <taxon>Rhabditida</taxon>
        <taxon>Tylenchina</taxon>
        <taxon>Tylenchomorpha</taxon>
        <taxon>Tylenchoidea</taxon>
        <taxon>Meloidogynidae</taxon>
        <taxon>Meloidogyninae</taxon>
        <taxon>Meloidogyne</taxon>
    </lineage>
</organism>
<dbReference type="Proteomes" id="UP000095281">
    <property type="component" value="Unplaced"/>
</dbReference>
<evidence type="ECO:0000256" key="1">
    <source>
        <dbReference type="SAM" id="MobiDB-lite"/>
    </source>
</evidence>